<reference evidence="3" key="1">
    <citation type="journal article" date="2019" name="Int. J. Syst. Evol. Microbiol.">
        <title>The Global Catalogue of Microorganisms (GCM) 10K type strain sequencing project: providing services to taxonomists for standard genome sequencing and annotation.</title>
        <authorList>
            <consortium name="The Broad Institute Genomics Platform"/>
            <consortium name="The Broad Institute Genome Sequencing Center for Infectious Disease"/>
            <person name="Wu L."/>
            <person name="Ma J."/>
        </authorList>
    </citation>
    <scope>NUCLEOTIDE SEQUENCE [LARGE SCALE GENOMIC DNA]</scope>
    <source>
        <strain evidence="3">JCM 17810</strain>
    </source>
</reference>
<name>A0ABP8LHJ3_9MICO</name>
<keyword evidence="3" id="KW-1185">Reference proteome</keyword>
<sequence length="203" mass="20910">MLASGSFAGAILLGGCTDSTPDEPISTRPGTVASDTERAEEATTRPTIAWDYPQVDGYSLSDEPPAETVVELKNPDAGCVLQLGHERLPDQVADDAAYTRTAIENVMSSLGATGEADRQRGTISTGAGPLAATEVSFTAASGPQELDVRLMLRASADDGVLVGIVHICPTGGIDEAVWSRFVDGVTLHGTTATGLSAGSPRQP</sequence>
<comment type="caution">
    <text evidence="2">The sequence shown here is derived from an EMBL/GenBank/DDBJ whole genome shotgun (WGS) entry which is preliminary data.</text>
</comment>
<gene>
    <name evidence="2" type="ORF">GCM10023169_32550</name>
</gene>
<accession>A0ABP8LHJ3</accession>
<evidence type="ECO:0008006" key="4">
    <source>
        <dbReference type="Google" id="ProtNLM"/>
    </source>
</evidence>
<evidence type="ECO:0000313" key="3">
    <source>
        <dbReference type="Proteomes" id="UP001500622"/>
    </source>
</evidence>
<evidence type="ECO:0000256" key="1">
    <source>
        <dbReference type="SAM" id="MobiDB-lite"/>
    </source>
</evidence>
<feature type="region of interest" description="Disordered" evidence="1">
    <location>
        <begin position="15"/>
        <end position="46"/>
    </location>
</feature>
<organism evidence="2 3">
    <name type="scientific">Georgenia halophila</name>
    <dbReference type="NCBI Taxonomy" id="620889"/>
    <lineage>
        <taxon>Bacteria</taxon>
        <taxon>Bacillati</taxon>
        <taxon>Actinomycetota</taxon>
        <taxon>Actinomycetes</taxon>
        <taxon>Micrococcales</taxon>
        <taxon>Bogoriellaceae</taxon>
        <taxon>Georgenia</taxon>
    </lineage>
</organism>
<proteinExistence type="predicted"/>
<dbReference type="EMBL" id="BAABGN010000013">
    <property type="protein sequence ID" value="GAA4429829.1"/>
    <property type="molecule type" value="Genomic_DNA"/>
</dbReference>
<protein>
    <recommendedName>
        <fullName evidence="4">DUF1795 domain-containing protein</fullName>
    </recommendedName>
</protein>
<evidence type="ECO:0000313" key="2">
    <source>
        <dbReference type="EMBL" id="GAA4429829.1"/>
    </source>
</evidence>
<dbReference type="Proteomes" id="UP001500622">
    <property type="component" value="Unassembled WGS sequence"/>
</dbReference>